<evidence type="ECO:0000313" key="1">
    <source>
        <dbReference type="EMBL" id="TKW30866.1"/>
    </source>
</evidence>
<dbReference type="EMBL" id="CM016553">
    <property type="protein sequence ID" value="TKW30866.1"/>
    <property type="molecule type" value="Genomic_DNA"/>
</dbReference>
<reference evidence="1" key="1">
    <citation type="submission" date="2019-03" db="EMBL/GenBank/DDBJ databases">
        <title>WGS assembly of Setaria viridis.</title>
        <authorList>
            <person name="Huang P."/>
            <person name="Jenkins J."/>
            <person name="Grimwood J."/>
            <person name="Barry K."/>
            <person name="Healey A."/>
            <person name="Mamidi S."/>
            <person name="Sreedasyam A."/>
            <person name="Shu S."/>
            <person name="Feldman M."/>
            <person name="Wu J."/>
            <person name="Yu Y."/>
            <person name="Chen C."/>
            <person name="Johnson J."/>
            <person name="Rokhsar D."/>
            <person name="Baxter I."/>
            <person name="Schmutz J."/>
            <person name="Brutnell T."/>
            <person name="Kellogg E."/>
        </authorList>
    </citation>
    <scope>NUCLEOTIDE SEQUENCE [LARGE SCALE GENOMIC DNA]</scope>
</reference>
<keyword evidence="2" id="KW-1185">Reference proteome</keyword>
<dbReference type="AlphaFoldDB" id="A0A4V6DAV9"/>
<dbReference type="Proteomes" id="UP000298652">
    <property type="component" value="Chromosome 2"/>
</dbReference>
<protein>
    <submittedName>
        <fullName evidence="1">Uncharacterized protein</fullName>
    </submittedName>
</protein>
<name>A0A4V6DAV9_SETVI</name>
<gene>
    <name evidence="1" type="ORF">SEVIR_2G066050v2</name>
</gene>
<organism evidence="1 2">
    <name type="scientific">Setaria viridis</name>
    <name type="common">Green bristlegrass</name>
    <name type="synonym">Setaria italica subsp. viridis</name>
    <dbReference type="NCBI Taxonomy" id="4556"/>
    <lineage>
        <taxon>Eukaryota</taxon>
        <taxon>Viridiplantae</taxon>
        <taxon>Streptophyta</taxon>
        <taxon>Embryophyta</taxon>
        <taxon>Tracheophyta</taxon>
        <taxon>Spermatophyta</taxon>
        <taxon>Magnoliopsida</taxon>
        <taxon>Liliopsida</taxon>
        <taxon>Poales</taxon>
        <taxon>Poaceae</taxon>
        <taxon>PACMAD clade</taxon>
        <taxon>Panicoideae</taxon>
        <taxon>Panicodae</taxon>
        <taxon>Paniceae</taxon>
        <taxon>Cenchrinae</taxon>
        <taxon>Setaria</taxon>
    </lineage>
</organism>
<sequence length="192" mass="20202">MATVESARSPLAAAALPPDVAVSATRARVPSSSPQCLLPRAAAASHLVAAAPPRRRCPPSCTFLRSRSRKPPALLWPSIPARAPGGYLLEPDNRWSDLAGDEELEHLHEGASLGTQGGRRGAQLGVRSGAVHATAFETRNGGGLNYRTPAGFAAGNGLLLETRFGGAFFRHRPATGAVRSERREVAGERGRE</sequence>
<dbReference type="Gramene" id="TKW30866">
    <property type="protein sequence ID" value="TKW30866"/>
    <property type="gene ID" value="SEVIR_2G066050v2"/>
</dbReference>
<proteinExistence type="predicted"/>
<accession>A0A4V6DAV9</accession>
<evidence type="ECO:0000313" key="2">
    <source>
        <dbReference type="Proteomes" id="UP000298652"/>
    </source>
</evidence>